<feature type="compositionally biased region" description="Polar residues" evidence="1">
    <location>
        <begin position="110"/>
        <end position="126"/>
    </location>
</feature>
<dbReference type="GO" id="GO:0030474">
    <property type="term" value="P:spindle pole body duplication"/>
    <property type="evidence" value="ECO:0007669"/>
    <property type="project" value="TreeGrafter"/>
</dbReference>
<accession>A0AAN7VWN4</accession>
<evidence type="ECO:0000313" key="3">
    <source>
        <dbReference type="Proteomes" id="UP001310594"/>
    </source>
</evidence>
<dbReference type="InterPro" id="IPR012578">
    <property type="entry name" value="Nucl_pore_cmplx"/>
</dbReference>
<dbReference type="PANTHER" id="PTHR28003:SF1">
    <property type="entry name" value="NUCLEOPORIN POM34"/>
    <property type="match status" value="1"/>
</dbReference>
<dbReference type="Pfam" id="PF08058">
    <property type="entry name" value="NPCC"/>
    <property type="match status" value="1"/>
</dbReference>
<feature type="compositionally biased region" description="Low complexity" evidence="1">
    <location>
        <begin position="480"/>
        <end position="491"/>
    </location>
</feature>
<feature type="compositionally biased region" description="Polar residues" evidence="1">
    <location>
        <begin position="41"/>
        <end position="74"/>
    </location>
</feature>
<organism evidence="2 3">
    <name type="scientific">Elasticomyces elasticus</name>
    <dbReference type="NCBI Taxonomy" id="574655"/>
    <lineage>
        <taxon>Eukaryota</taxon>
        <taxon>Fungi</taxon>
        <taxon>Dikarya</taxon>
        <taxon>Ascomycota</taxon>
        <taxon>Pezizomycotina</taxon>
        <taxon>Dothideomycetes</taxon>
        <taxon>Dothideomycetidae</taxon>
        <taxon>Mycosphaerellales</taxon>
        <taxon>Teratosphaeriaceae</taxon>
        <taxon>Elasticomyces</taxon>
    </lineage>
</organism>
<feature type="compositionally biased region" description="Polar residues" evidence="1">
    <location>
        <begin position="81"/>
        <end position="94"/>
    </location>
</feature>
<evidence type="ECO:0000313" key="2">
    <source>
        <dbReference type="EMBL" id="KAK5694858.1"/>
    </source>
</evidence>
<evidence type="ECO:0000256" key="1">
    <source>
        <dbReference type="SAM" id="MobiDB-lite"/>
    </source>
</evidence>
<feature type="region of interest" description="Disordered" evidence="1">
    <location>
        <begin position="13"/>
        <end position="319"/>
    </location>
</feature>
<feature type="compositionally biased region" description="Gly residues" evidence="1">
    <location>
        <begin position="167"/>
        <end position="177"/>
    </location>
</feature>
<dbReference type="EMBL" id="JAVRQU010000015">
    <property type="protein sequence ID" value="KAK5694858.1"/>
    <property type="molecule type" value="Genomic_DNA"/>
</dbReference>
<dbReference type="PANTHER" id="PTHR28003">
    <property type="entry name" value="NUCLEOPORIN POM34"/>
    <property type="match status" value="1"/>
</dbReference>
<dbReference type="Proteomes" id="UP001310594">
    <property type="component" value="Unassembled WGS sequence"/>
</dbReference>
<dbReference type="GO" id="GO:0070762">
    <property type="term" value="C:nuclear pore transmembrane ring"/>
    <property type="evidence" value="ECO:0007669"/>
    <property type="project" value="TreeGrafter"/>
</dbReference>
<protein>
    <submittedName>
        <fullName evidence="2">Uncharacterized protein</fullName>
    </submittedName>
</protein>
<feature type="compositionally biased region" description="Basic residues" evidence="1">
    <location>
        <begin position="178"/>
        <end position="189"/>
    </location>
</feature>
<dbReference type="AlphaFoldDB" id="A0AAN7VWN4"/>
<gene>
    <name evidence="2" type="ORF">LTR97_009449</name>
</gene>
<comment type="caution">
    <text evidence="2">The sequence shown here is derived from an EMBL/GenBank/DDBJ whole genome shotgun (WGS) entry which is preliminary data.</text>
</comment>
<dbReference type="GO" id="GO:0006606">
    <property type="term" value="P:protein import into nucleus"/>
    <property type="evidence" value="ECO:0007669"/>
    <property type="project" value="TreeGrafter"/>
</dbReference>
<feature type="region of interest" description="Disordered" evidence="1">
    <location>
        <begin position="360"/>
        <end position="399"/>
    </location>
</feature>
<feature type="compositionally biased region" description="Basic and acidic residues" evidence="1">
    <location>
        <begin position="370"/>
        <end position="381"/>
    </location>
</feature>
<proteinExistence type="predicted"/>
<feature type="region of interest" description="Disordered" evidence="1">
    <location>
        <begin position="464"/>
        <end position="538"/>
    </location>
</feature>
<dbReference type="GO" id="GO:0005640">
    <property type="term" value="C:nuclear outer membrane"/>
    <property type="evidence" value="ECO:0007669"/>
    <property type="project" value="TreeGrafter"/>
</dbReference>
<sequence>MNIVIGFAPLLKPKDNCDDVPLTPSQRQLLGLPPMRRPATPQEQQQYVTPPRYSRSTTPQSNTSSLRAQTSGSPLNGRPLESSTSQLGRRSVSGSPGMGGASPLAYGGLRSNSSARRTSFQSSPLSTPEFDAAGSISTPTKSGKASVGLNSKWLYEKGRGSPRSSFGGLGGFGGGGIKHQRRLPPHTRAPRNSPEPRTATESTAPPRRSSNVISRTISSANDQGCSHCGKNHLTGRAVSPAPQTDDAATVDDVSEQDTAPNATRDETPAEDVALPSSPALQSETTAAEERQTTGQDTAPQVSGDEPPAEEDLYEDKYHNPKWWIVTDTPEDLAREQRELEEGAGWLKEAYRIAERKVVVKQPEETENQPEEVKEGIDHEDFGTTVPSGDELAATGGPSQSVSFAEASTLLRTPVSSWSTSLTAAQAELIREEASLREMGVKVQSQMEAKKQQLLHKEKQLKDLEQRMNGVQLQSGTPIPGSASDSAAGDASLPISSSVAEHASDTDVSPARSSADSTTGGGINSDTSDDEMLGQARQH</sequence>
<name>A0AAN7VWN4_9PEZI</name>
<feature type="compositionally biased region" description="Polar residues" evidence="1">
    <location>
        <begin position="199"/>
        <end position="224"/>
    </location>
</feature>
<reference evidence="2" key="1">
    <citation type="submission" date="2023-08" db="EMBL/GenBank/DDBJ databases">
        <title>Black Yeasts Isolated from many extreme environments.</title>
        <authorList>
            <person name="Coleine C."/>
            <person name="Stajich J.E."/>
            <person name="Selbmann L."/>
        </authorList>
    </citation>
    <scope>NUCLEOTIDE SEQUENCE</scope>
    <source>
        <strain evidence="2">CCFEE 5810</strain>
    </source>
</reference>